<sequence>MTDAPNTATPARRGLRGRPYSIGEFARKYRLDDKEAKRLYDKFGPSATELDLLMAAKQRPPGLPTNLDA</sequence>
<dbReference type="RefSeq" id="WP_335911444.1">
    <property type="nucleotide sequence ID" value="NZ_JBAMYB010000003.1"/>
</dbReference>
<evidence type="ECO:0008006" key="3">
    <source>
        <dbReference type="Google" id="ProtNLM"/>
    </source>
</evidence>
<dbReference type="Proteomes" id="UP001531129">
    <property type="component" value="Unassembled WGS sequence"/>
</dbReference>
<organism evidence="1 2">
    <name type="scientific">Rhizobium aouanii</name>
    <dbReference type="NCBI Taxonomy" id="3118145"/>
    <lineage>
        <taxon>Bacteria</taxon>
        <taxon>Pseudomonadati</taxon>
        <taxon>Pseudomonadota</taxon>
        <taxon>Alphaproteobacteria</taxon>
        <taxon>Hyphomicrobiales</taxon>
        <taxon>Rhizobiaceae</taxon>
        <taxon>Rhizobium/Agrobacterium group</taxon>
        <taxon>Rhizobium</taxon>
    </lineage>
</organism>
<evidence type="ECO:0000313" key="1">
    <source>
        <dbReference type="EMBL" id="MEI1247654.1"/>
    </source>
</evidence>
<evidence type="ECO:0000313" key="2">
    <source>
        <dbReference type="Proteomes" id="UP001531129"/>
    </source>
</evidence>
<reference evidence="1 2" key="1">
    <citation type="submission" date="2024-01" db="EMBL/GenBank/DDBJ databases">
        <title>Draft genome sequences of three bacterial strains isolated from Acacia saligna represent a potential new species within the genus Rhizobium.</title>
        <authorList>
            <person name="Tambong J.T."/>
            <person name="Mnasri B."/>
        </authorList>
    </citation>
    <scope>NUCLEOTIDE SEQUENCE [LARGE SCALE GENOMIC DNA]</scope>
    <source>
        <strain evidence="1 2">1AS12I</strain>
    </source>
</reference>
<dbReference type="EMBL" id="JBAMYC010000003">
    <property type="protein sequence ID" value="MEI1247654.1"/>
    <property type="molecule type" value="Genomic_DNA"/>
</dbReference>
<comment type="caution">
    <text evidence="1">The sequence shown here is derived from an EMBL/GenBank/DDBJ whole genome shotgun (WGS) entry which is preliminary data.</text>
</comment>
<proteinExistence type="predicted"/>
<accession>A0ABU8CG57</accession>
<gene>
    <name evidence="1" type="ORF">V8Q02_06380</name>
</gene>
<name>A0ABU8CG57_9HYPH</name>
<keyword evidence="2" id="KW-1185">Reference proteome</keyword>
<protein>
    <recommendedName>
        <fullName evidence="3">DUF3606 domain-containing protein</fullName>
    </recommendedName>
</protein>